<dbReference type="InterPro" id="IPR027417">
    <property type="entry name" value="P-loop_NTPase"/>
</dbReference>
<name>A0A2P8DIT7_9ACTN</name>
<sequence>MTPRRGPFGDGSADGRRDPGRTPDPTAQPPHGGTGTGNPRDPGNPSNTGNAVRGAVHGTLLQARDIHGEVHLHSAPPPAALDDVHLDPPRPTTDTRGRTALLDDLADAMDAGGSRPHVLAGPGGIGKSTVAAELAHRAAARGRTVFWVRTGNVLASMLEVAVELGAPRAEAEQLFPTPGRAARWVWRHLAAAPVPWLLVFDNIDRPAELAPTRTLAEGLDWLRGDPAGFVLVTTRVGDAAVWAPAVLHEVAPLNAESAAAVLADHAGAAGSAGASDLADRLGGYPLALALAGRILATHRTLFQDCHALLAHIDGAVSRLDALTLPLDDAHGAGRSRRLLSGAWELSLELIPPEQAPEAAPLLRLLSVLGPDGAAVPLARLPVGLLRGGSVDAGDRTLDEPAVARALNALVVHGLVELTGLGGTGGTGRGDAGGPGGGGRGPGLRVHPLIGESVRAGLGDRAAATADDAVRLLEAQPGRDPALEHAAYLAVRDLRSHALGPVHADTLTAEVRRARLTLQRGDSARAYAELSTVAAEAERALGAEHRVTLTARHHAGDALLAGGRLDEAVAQFRSVLDARTRISGPDHPDTLSARHQLALIAVKRGDWDTAETELRLLLAVWERRAETEDQSALFTRQNLAYVDLRKGRNTAAEAGFRRVLAARERLLGADHPATLDVHYYLALTALERGDLPAARSGFASVAHAMGEVLGPDHPDTRLARARLAEAE</sequence>
<feature type="region of interest" description="Disordered" evidence="1">
    <location>
        <begin position="421"/>
        <end position="441"/>
    </location>
</feature>
<evidence type="ECO:0000313" key="3">
    <source>
        <dbReference type="Proteomes" id="UP000240542"/>
    </source>
</evidence>
<feature type="region of interest" description="Disordered" evidence="1">
    <location>
        <begin position="1"/>
        <end position="52"/>
    </location>
</feature>
<dbReference type="SUPFAM" id="SSF48452">
    <property type="entry name" value="TPR-like"/>
    <property type="match status" value="1"/>
</dbReference>
<dbReference type="PANTHER" id="PTHR46082:SF6">
    <property type="entry name" value="AAA+ ATPASE DOMAIN-CONTAINING PROTEIN-RELATED"/>
    <property type="match status" value="1"/>
</dbReference>
<organism evidence="2 3">
    <name type="scientific">Murinocardiopsis flavida</name>
    <dbReference type="NCBI Taxonomy" id="645275"/>
    <lineage>
        <taxon>Bacteria</taxon>
        <taxon>Bacillati</taxon>
        <taxon>Actinomycetota</taxon>
        <taxon>Actinomycetes</taxon>
        <taxon>Streptosporangiales</taxon>
        <taxon>Nocardiopsidaceae</taxon>
        <taxon>Murinocardiopsis</taxon>
    </lineage>
</organism>
<dbReference type="InterPro" id="IPR011990">
    <property type="entry name" value="TPR-like_helical_dom_sf"/>
</dbReference>
<dbReference type="Gene3D" id="3.40.50.300">
    <property type="entry name" value="P-loop containing nucleotide triphosphate hydrolases"/>
    <property type="match status" value="1"/>
</dbReference>
<feature type="region of interest" description="Disordered" evidence="1">
    <location>
        <begin position="72"/>
        <end position="97"/>
    </location>
</feature>
<dbReference type="OrthoDB" id="127785at2"/>
<dbReference type="Proteomes" id="UP000240542">
    <property type="component" value="Unassembled WGS sequence"/>
</dbReference>
<proteinExistence type="predicted"/>
<dbReference type="InterPro" id="IPR053137">
    <property type="entry name" value="NLR-like"/>
</dbReference>
<dbReference type="SUPFAM" id="SSF52540">
    <property type="entry name" value="P-loop containing nucleoside triphosphate hydrolases"/>
    <property type="match status" value="1"/>
</dbReference>
<reference evidence="2 3" key="1">
    <citation type="submission" date="2018-03" db="EMBL/GenBank/DDBJ databases">
        <title>Genomic Encyclopedia of Archaeal and Bacterial Type Strains, Phase II (KMG-II): from individual species to whole genera.</title>
        <authorList>
            <person name="Goeker M."/>
        </authorList>
    </citation>
    <scope>NUCLEOTIDE SEQUENCE [LARGE SCALE GENOMIC DNA]</scope>
    <source>
        <strain evidence="2 3">DSM 45312</strain>
    </source>
</reference>
<keyword evidence="3" id="KW-1185">Reference proteome</keyword>
<comment type="caution">
    <text evidence="2">The sequence shown here is derived from an EMBL/GenBank/DDBJ whole genome shotgun (WGS) entry which is preliminary data.</text>
</comment>
<dbReference type="RefSeq" id="WP_106583508.1">
    <property type="nucleotide sequence ID" value="NZ_PYGA01000009.1"/>
</dbReference>
<protein>
    <submittedName>
        <fullName evidence="2">Tetratricopeptide repeat protein</fullName>
    </submittedName>
</protein>
<dbReference type="PANTHER" id="PTHR46082">
    <property type="entry name" value="ATP/GTP-BINDING PROTEIN-RELATED"/>
    <property type="match status" value="1"/>
</dbReference>
<feature type="compositionally biased region" description="Basic and acidic residues" evidence="1">
    <location>
        <begin position="82"/>
        <end position="97"/>
    </location>
</feature>
<dbReference type="AlphaFoldDB" id="A0A2P8DIT7"/>
<evidence type="ECO:0000256" key="1">
    <source>
        <dbReference type="SAM" id="MobiDB-lite"/>
    </source>
</evidence>
<gene>
    <name evidence="2" type="ORF">CLV63_109114</name>
</gene>
<dbReference type="Gene3D" id="1.25.40.10">
    <property type="entry name" value="Tetratricopeptide repeat domain"/>
    <property type="match status" value="1"/>
</dbReference>
<evidence type="ECO:0000313" key="2">
    <source>
        <dbReference type="EMBL" id="PSK97111.1"/>
    </source>
</evidence>
<dbReference type="Pfam" id="PF13424">
    <property type="entry name" value="TPR_12"/>
    <property type="match status" value="2"/>
</dbReference>
<dbReference type="EMBL" id="PYGA01000009">
    <property type="protein sequence ID" value="PSK97111.1"/>
    <property type="molecule type" value="Genomic_DNA"/>
</dbReference>
<accession>A0A2P8DIT7</accession>